<dbReference type="EMBL" id="GIKN01003628">
    <property type="protein sequence ID" value="NIE45901.1"/>
    <property type="molecule type" value="Transcribed_RNA"/>
</dbReference>
<dbReference type="AlphaFoldDB" id="A0A6G5A4H9"/>
<sequence length="121" mass="12973">MSPLVQTTICLFCFGLAGIFAVNSATSLEWNSEENYPVPCLSGILNTTENKAVTVGCNATCLNGTHVNVSDNTTCVNISLPRVEAMPVYTNFSCSIGQCKNGTCVSLNRNTTCERPPVMWA</sequence>
<proteinExistence type="predicted"/>
<protein>
    <recommendedName>
        <fullName evidence="6">Evasin</fullName>
    </recommendedName>
</protein>
<evidence type="ECO:0000256" key="4">
    <source>
        <dbReference type="ARBA" id="ARBA00023157"/>
    </source>
</evidence>
<accession>A0A6G5A4H9</accession>
<evidence type="ECO:0000256" key="2">
    <source>
        <dbReference type="ARBA" id="ARBA00022525"/>
    </source>
</evidence>
<feature type="signal peptide" evidence="7">
    <location>
        <begin position="1"/>
        <end position="21"/>
    </location>
</feature>
<evidence type="ECO:0000313" key="8">
    <source>
        <dbReference type="EMBL" id="NIE45901.1"/>
    </source>
</evidence>
<keyword evidence="5 6" id="KW-0325">Glycoprotein</keyword>
<organism evidence="8">
    <name type="scientific">Rhipicephalus microplus</name>
    <name type="common">Cattle tick</name>
    <name type="synonym">Boophilus microplus</name>
    <dbReference type="NCBI Taxonomy" id="6941"/>
    <lineage>
        <taxon>Eukaryota</taxon>
        <taxon>Metazoa</taxon>
        <taxon>Ecdysozoa</taxon>
        <taxon>Arthropoda</taxon>
        <taxon>Chelicerata</taxon>
        <taxon>Arachnida</taxon>
        <taxon>Acari</taxon>
        <taxon>Parasitiformes</taxon>
        <taxon>Ixodida</taxon>
        <taxon>Ixodoidea</taxon>
        <taxon>Ixodidae</taxon>
        <taxon>Rhipicephalinae</taxon>
        <taxon>Rhipicephalus</taxon>
        <taxon>Boophilus</taxon>
    </lineage>
</organism>
<dbReference type="GO" id="GO:0019957">
    <property type="term" value="F:C-C chemokine binding"/>
    <property type="evidence" value="ECO:0007669"/>
    <property type="project" value="InterPro"/>
</dbReference>
<comment type="function">
    <text evidence="6">Salivary chemokine-binding protein which binds to host chemokines.</text>
</comment>
<feature type="chain" id="PRO_5026094068" description="Evasin" evidence="7">
    <location>
        <begin position="22"/>
        <end position="121"/>
    </location>
</feature>
<dbReference type="Gene3D" id="2.30.130.100">
    <property type="match status" value="1"/>
</dbReference>
<dbReference type="Pfam" id="PF19429">
    <property type="entry name" value="EVA_Class_A"/>
    <property type="match status" value="1"/>
</dbReference>
<evidence type="ECO:0000256" key="5">
    <source>
        <dbReference type="ARBA" id="ARBA00023180"/>
    </source>
</evidence>
<keyword evidence="3 6" id="KW-0732">Signal</keyword>
<evidence type="ECO:0000256" key="3">
    <source>
        <dbReference type="ARBA" id="ARBA00022729"/>
    </source>
</evidence>
<keyword evidence="4 6" id="KW-1015">Disulfide bond</keyword>
<dbReference type="InterPro" id="IPR045797">
    <property type="entry name" value="EVA_Class_A"/>
</dbReference>
<evidence type="ECO:0000256" key="7">
    <source>
        <dbReference type="SAM" id="SignalP"/>
    </source>
</evidence>
<reference evidence="8" key="1">
    <citation type="submission" date="2020-03" db="EMBL/GenBank/DDBJ databases">
        <title>A transcriptome and proteome of the tick Rhipicephalus microplus shaped by the genetic composition of its hosts and developmental stage.</title>
        <authorList>
            <person name="Garcia G.R."/>
            <person name="Ribeiro J.M.C."/>
            <person name="Maruyama S.R."/>
            <person name="Gardinasse L.G."/>
            <person name="Nelson K."/>
            <person name="Ferreira B.R."/>
            <person name="Andrade T.G."/>
            <person name="Santos I.K.F.M."/>
        </authorList>
    </citation>
    <scope>NUCLEOTIDE SEQUENCE</scope>
    <source>
        <strain evidence="8">NSGR</strain>
        <tissue evidence="8">Salivary glands</tissue>
    </source>
</reference>
<dbReference type="GO" id="GO:0005576">
    <property type="term" value="C:extracellular region"/>
    <property type="evidence" value="ECO:0007669"/>
    <property type="project" value="UniProtKB-SubCell"/>
</dbReference>
<name>A0A6G5A4H9_RHIMP</name>
<evidence type="ECO:0000256" key="6">
    <source>
        <dbReference type="RuleBase" id="RU369006"/>
    </source>
</evidence>
<comment type="subcellular location">
    <subcellularLocation>
        <location evidence="1 6">Secreted</location>
    </subcellularLocation>
</comment>
<evidence type="ECO:0000256" key="1">
    <source>
        <dbReference type="ARBA" id="ARBA00004613"/>
    </source>
</evidence>
<keyword evidence="2 6" id="KW-0964">Secreted</keyword>